<proteinExistence type="inferred from homology"/>
<keyword evidence="9" id="KW-1185">Reference proteome</keyword>
<feature type="transmembrane region" description="Helical" evidence="7">
    <location>
        <begin position="20"/>
        <end position="42"/>
    </location>
</feature>
<evidence type="ECO:0000256" key="1">
    <source>
        <dbReference type="ARBA" id="ARBA00004651"/>
    </source>
</evidence>
<comment type="caution">
    <text evidence="8">The sequence shown here is derived from an EMBL/GenBank/DDBJ whole genome shotgun (WGS) entry which is preliminary data.</text>
</comment>
<dbReference type="Proteomes" id="UP000703674">
    <property type="component" value="Unassembled WGS sequence"/>
</dbReference>
<feature type="transmembrane region" description="Helical" evidence="7">
    <location>
        <begin position="193"/>
        <end position="211"/>
    </location>
</feature>
<dbReference type="PANTHER" id="PTHR20855:SF3">
    <property type="entry name" value="LD03007P"/>
    <property type="match status" value="1"/>
</dbReference>
<evidence type="ECO:0000256" key="3">
    <source>
        <dbReference type="ARBA" id="ARBA00022475"/>
    </source>
</evidence>
<feature type="transmembrane region" description="Helical" evidence="7">
    <location>
        <begin position="111"/>
        <end position="130"/>
    </location>
</feature>
<keyword evidence="3" id="KW-1003">Cell membrane</keyword>
<organism evidence="8 9">
    <name type="scientific">Salinimicrobium oceani</name>
    <dbReference type="NCBI Taxonomy" id="2722702"/>
    <lineage>
        <taxon>Bacteria</taxon>
        <taxon>Pseudomonadati</taxon>
        <taxon>Bacteroidota</taxon>
        <taxon>Flavobacteriia</taxon>
        <taxon>Flavobacteriales</taxon>
        <taxon>Flavobacteriaceae</taxon>
        <taxon>Salinimicrobium</taxon>
    </lineage>
</organism>
<feature type="transmembrane region" description="Helical" evidence="7">
    <location>
        <begin position="137"/>
        <end position="154"/>
    </location>
</feature>
<evidence type="ECO:0000256" key="2">
    <source>
        <dbReference type="ARBA" id="ARBA00008488"/>
    </source>
</evidence>
<reference evidence="8 9" key="1">
    <citation type="submission" date="2020-03" db="EMBL/GenBank/DDBJ databases">
        <title>Salinimicrobium sp. nov, isolated from SCS.</title>
        <authorList>
            <person name="Cao W.R."/>
        </authorList>
    </citation>
    <scope>NUCLEOTIDE SEQUENCE [LARGE SCALE GENOMIC DNA]</scope>
    <source>
        <strain evidence="9">J15B91</strain>
    </source>
</reference>
<feature type="transmembrane region" description="Helical" evidence="7">
    <location>
        <begin position="166"/>
        <end position="186"/>
    </location>
</feature>
<evidence type="ECO:0000256" key="6">
    <source>
        <dbReference type="ARBA" id="ARBA00023136"/>
    </source>
</evidence>
<protein>
    <submittedName>
        <fullName evidence="8">Hemolysin III family protein</fullName>
    </submittedName>
</protein>
<dbReference type="PANTHER" id="PTHR20855">
    <property type="entry name" value="ADIPOR/PROGESTIN RECEPTOR-RELATED"/>
    <property type="match status" value="1"/>
</dbReference>
<dbReference type="NCBIfam" id="TIGR01065">
    <property type="entry name" value="hlyIII"/>
    <property type="match status" value="1"/>
</dbReference>
<gene>
    <name evidence="8" type="ORF">HC175_01240</name>
</gene>
<accession>A0ABX1CXL5</accession>
<keyword evidence="4 7" id="KW-0812">Transmembrane</keyword>
<evidence type="ECO:0000256" key="5">
    <source>
        <dbReference type="ARBA" id="ARBA00022989"/>
    </source>
</evidence>
<dbReference type="InterPro" id="IPR005744">
    <property type="entry name" value="Hy-lIII"/>
</dbReference>
<evidence type="ECO:0000256" key="7">
    <source>
        <dbReference type="SAM" id="Phobius"/>
    </source>
</evidence>
<dbReference type="EMBL" id="JAAVJR010000001">
    <property type="protein sequence ID" value="NJW51538.1"/>
    <property type="molecule type" value="Genomic_DNA"/>
</dbReference>
<comment type="subcellular location">
    <subcellularLocation>
        <location evidence="1">Cell membrane</location>
        <topology evidence="1">Multi-pass membrane protein</topology>
    </subcellularLocation>
</comment>
<evidence type="ECO:0000256" key="4">
    <source>
        <dbReference type="ARBA" id="ARBA00022692"/>
    </source>
</evidence>
<keyword evidence="5 7" id="KW-1133">Transmembrane helix</keyword>
<evidence type="ECO:0000313" key="9">
    <source>
        <dbReference type="Proteomes" id="UP000703674"/>
    </source>
</evidence>
<dbReference type="RefSeq" id="WP_168136700.1">
    <property type="nucleotide sequence ID" value="NZ_JAAVJR010000001.1"/>
</dbReference>
<dbReference type="Pfam" id="PF03006">
    <property type="entry name" value="HlyIII"/>
    <property type="match status" value="1"/>
</dbReference>
<name>A0ABX1CXL5_9FLAO</name>
<feature type="transmembrane region" description="Helical" evidence="7">
    <location>
        <begin position="48"/>
        <end position="71"/>
    </location>
</feature>
<comment type="similarity">
    <text evidence="2">Belongs to the UPF0073 (Hly-III) family.</text>
</comment>
<sequence>MKKPLKIRYYSPGEENLNIISHALGLVLSIVGSFFLLLRALALNDLGLFLSFLAFGLSLVLLYLASTLYHSTRDLRKRYALEIFDHIAIFILIAGSYTPFAVVTLNGPTGWIIFGVVWGIAILGTIIKLFFTGRFKIVSTLLYVGMGWVIIFAIEPLQENLSSPGLWWLFSGGLAYTLGALVYSISKIKFNHAIFHLFVLAGSYCHFMAIYNHVVP</sequence>
<keyword evidence="6 7" id="KW-0472">Membrane</keyword>
<evidence type="ECO:0000313" key="8">
    <source>
        <dbReference type="EMBL" id="NJW51538.1"/>
    </source>
</evidence>
<dbReference type="InterPro" id="IPR004254">
    <property type="entry name" value="AdipoR/HlyIII-related"/>
</dbReference>
<feature type="transmembrane region" description="Helical" evidence="7">
    <location>
        <begin position="83"/>
        <end position="105"/>
    </location>
</feature>